<name>A0A7W5DYY3_9BACT</name>
<dbReference type="EMBL" id="JACHXU010000009">
    <property type="protein sequence ID" value="MBB3207091.1"/>
    <property type="molecule type" value="Genomic_DNA"/>
</dbReference>
<evidence type="ECO:0000313" key="1">
    <source>
        <dbReference type="EMBL" id="MBB3207091.1"/>
    </source>
</evidence>
<dbReference type="Proteomes" id="UP000536179">
    <property type="component" value="Unassembled WGS sequence"/>
</dbReference>
<comment type="caution">
    <text evidence="1">The sequence shown here is derived from an EMBL/GenBank/DDBJ whole genome shotgun (WGS) entry which is preliminary data.</text>
</comment>
<organism evidence="1 2">
    <name type="scientific">Aporhodopirellula rubra</name>
    <dbReference type="NCBI Taxonomy" id="980271"/>
    <lineage>
        <taxon>Bacteria</taxon>
        <taxon>Pseudomonadati</taxon>
        <taxon>Planctomycetota</taxon>
        <taxon>Planctomycetia</taxon>
        <taxon>Pirellulales</taxon>
        <taxon>Pirellulaceae</taxon>
        <taxon>Aporhodopirellula</taxon>
    </lineage>
</organism>
<evidence type="ECO:0000313" key="2">
    <source>
        <dbReference type="Proteomes" id="UP000536179"/>
    </source>
</evidence>
<reference evidence="1 2" key="1">
    <citation type="submission" date="2020-08" db="EMBL/GenBank/DDBJ databases">
        <title>Genomic Encyclopedia of Type Strains, Phase III (KMG-III): the genomes of soil and plant-associated and newly described type strains.</title>
        <authorList>
            <person name="Whitman W."/>
        </authorList>
    </citation>
    <scope>NUCLEOTIDE SEQUENCE [LARGE SCALE GENOMIC DNA]</scope>
    <source>
        <strain evidence="1 2">CECT 8075</strain>
    </source>
</reference>
<sequence>MRKIPVGRSLVANHQFCNLPIDWSIGGGSQESAVGSEPFNRGVVICSLQAETTTRPLLSREL</sequence>
<dbReference type="AlphaFoldDB" id="A0A7W5DYY3"/>
<gene>
    <name evidence="1" type="ORF">FHS27_002910</name>
</gene>
<protein>
    <submittedName>
        <fullName evidence="1">Uncharacterized protein</fullName>
    </submittedName>
</protein>
<keyword evidence="2" id="KW-1185">Reference proteome</keyword>
<accession>A0A7W5DYY3</accession>
<proteinExistence type="predicted"/>